<keyword evidence="1" id="KW-0472">Membrane</keyword>
<feature type="transmembrane region" description="Helical" evidence="1">
    <location>
        <begin position="164"/>
        <end position="188"/>
    </location>
</feature>
<dbReference type="OrthoDB" id="1901540at2"/>
<reference evidence="2 3" key="1">
    <citation type="submission" date="2019-03" db="EMBL/GenBank/DDBJ databases">
        <title>Genomic Encyclopedia of Type Strains, Phase IV (KMG-IV): sequencing the most valuable type-strain genomes for metagenomic binning, comparative biology and taxonomic classification.</title>
        <authorList>
            <person name="Goeker M."/>
        </authorList>
    </citation>
    <scope>NUCLEOTIDE SEQUENCE [LARGE SCALE GENOMIC DNA]</scope>
    <source>
        <strain evidence="2 3">DSM 24176</strain>
    </source>
</reference>
<accession>A0A4R1MFM5</accession>
<dbReference type="EMBL" id="SMGQ01000015">
    <property type="protein sequence ID" value="TCK90542.1"/>
    <property type="molecule type" value="Genomic_DNA"/>
</dbReference>
<sequence length="270" mass="31327">MLCKVLKYDIKAGLNIKVLTSILMLFLVISYQAITTLETNSSIVDLYIILFGGLPNKGDANFLMILRWFILQIYLAFILGKFLHKEWSERSIYIIIRTHSRYVWLISKLIYSLLFTGIYYCIGMFSTSIIGMLKLEKSFNFSDSTITYLLNNNETIIKSPIQTIVIFFILQWLSIYVVCILQIILSLYIDKSIHVLVIISTLYFMGIKISQSFSQFAFWFIPYRGMFFMHLTAEYNAMGFNVITSFAIIIISLILTTLLSLSVIKNREFI</sequence>
<protein>
    <recommendedName>
        <fullName evidence="4">ABC-2 family transporter</fullName>
    </recommendedName>
</protein>
<feature type="transmembrane region" description="Helical" evidence="1">
    <location>
        <begin position="65"/>
        <end position="84"/>
    </location>
</feature>
<name>A0A4R1MFM5_9FIRM</name>
<evidence type="ECO:0000256" key="1">
    <source>
        <dbReference type="SAM" id="Phobius"/>
    </source>
</evidence>
<dbReference type="AlphaFoldDB" id="A0A4R1MFM5"/>
<keyword evidence="1" id="KW-1133">Transmembrane helix</keyword>
<evidence type="ECO:0000313" key="2">
    <source>
        <dbReference type="EMBL" id="TCK90542.1"/>
    </source>
</evidence>
<feature type="transmembrane region" description="Helical" evidence="1">
    <location>
        <begin position="105"/>
        <end position="133"/>
    </location>
</feature>
<keyword evidence="3" id="KW-1185">Reference proteome</keyword>
<feature type="transmembrane region" description="Helical" evidence="1">
    <location>
        <begin position="12"/>
        <end position="34"/>
    </location>
</feature>
<gene>
    <name evidence="2" type="ORF">EDC19_2311</name>
</gene>
<evidence type="ECO:0000313" key="3">
    <source>
        <dbReference type="Proteomes" id="UP000294545"/>
    </source>
</evidence>
<feature type="transmembrane region" description="Helical" evidence="1">
    <location>
        <begin position="242"/>
        <end position="264"/>
    </location>
</feature>
<organism evidence="2 3">
    <name type="scientific">Natranaerovirga hydrolytica</name>
    <dbReference type="NCBI Taxonomy" id="680378"/>
    <lineage>
        <taxon>Bacteria</taxon>
        <taxon>Bacillati</taxon>
        <taxon>Bacillota</taxon>
        <taxon>Clostridia</taxon>
        <taxon>Lachnospirales</taxon>
        <taxon>Natranaerovirgaceae</taxon>
        <taxon>Natranaerovirga</taxon>
    </lineage>
</organism>
<dbReference type="RefSeq" id="WP_132282990.1">
    <property type="nucleotide sequence ID" value="NZ_SMGQ01000015.1"/>
</dbReference>
<proteinExistence type="predicted"/>
<comment type="caution">
    <text evidence="2">The sequence shown here is derived from an EMBL/GenBank/DDBJ whole genome shotgun (WGS) entry which is preliminary data.</text>
</comment>
<dbReference type="Proteomes" id="UP000294545">
    <property type="component" value="Unassembled WGS sequence"/>
</dbReference>
<keyword evidence="1" id="KW-0812">Transmembrane</keyword>
<feature type="transmembrane region" description="Helical" evidence="1">
    <location>
        <begin position="195"/>
        <end position="222"/>
    </location>
</feature>
<evidence type="ECO:0008006" key="4">
    <source>
        <dbReference type="Google" id="ProtNLM"/>
    </source>
</evidence>